<keyword evidence="2" id="KW-1185">Reference proteome</keyword>
<gene>
    <name evidence="1" type="ORF">HNP37_002487</name>
</gene>
<proteinExistence type="predicted"/>
<dbReference type="RefSeq" id="WP_184162204.1">
    <property type="nucleotide sequence ID" value="NZ_JACHLD010000003.1"/>
</dbReference>
<accession>A0A7W7N8E9</accession>
<evidence type="ECO:0000313" key="1">
    <source>
        <dbReference type="EMBL" id="MBB4802414.1"/>
    </source>
</evidence>
<sequence length="201" mass="24006">MKRILVFTFLNLNVFFGLAQKQHLEPVFLDKNNNFNTYYISLFDKLYEGLEKKNSFRYAVVPSFDKEYGFCVESKKNEYFIVSTSLSESYWYSENKKEVKFFTERNKIDKELFDQISQLFKLLEKQTKEYDEMNFITDGESYYFMTTGKKGKVNIGKTWSPSDHSLMGRLVDVCNKLYNFKKNQNYDFKMEINNLISALEK</sequence>
<dbReference type="AlphaFoldDB" id="A0A7W7N8E9"/>
<reference evidence="1 2" key="1">
    <citation type="submission" date="2020-08" db="EMBL/GenBank/DDBJ databases">
        <title>Functional genomics of gut bacteria from endangered species of beetles.</title>
        <authorList>
            <person name="Carlos-Shanley C."/>
        </authorList>
    </citation>
    <scope>NUCLEOTIDE SEQUENCE [LARGE SCALE GENOMIC DNA]</scope>
    <source>
        <strain evidence="1 2">S00142</strain>
    </source>
</reference>
<comment type="caution">
    <text evidence="1">The sequence shown here is derived from an EMBL/GenBank/DDBJ whole genome shotgun (WGS) entry which is preliminary data.</text>
</comment>
<organism evidence="1 2">
    <name type="scientific">Flavobacterium nitrogenifigens</name>
    <dbReference type="NCBI Taxonomy" id="1617283"/>
    <lineage>
        <taxon>Bacteria</taxon>
        <taxon>Pseudomonadati</taxon>
        <taxon>Bacteroidota</taxon>
        <taxon>Flavobacteriia</taxon>
        <taxon>Flavobacteriales</taxon>
        <taxon>Flavobacteriaceae</taxon>
        <taxon>Flavobacterium</taxon>
    </lineage>
</organism>
<dbReference type="EMBL" id="JACHLD010000003">
    <property type="protein sequence ID" value="MBB4802414.1"/>
    <property type="molecule type" value="Genomic_DNA"/>
</dbReference>
<name>A0A7W7N8E9_9FLAO</name>
<dbReference type="Proteomes" id="UP000561681">
    <property type="component" value="Unassembled WGS sequence"/>
</dbReference>
<evidence type="ECO:0000313" key="2">
    <source>
        <dbReference type="Proteomes" id="UP000561681"/>
    </source>
</evidence>
<protein>
    <submittedName>
        <fullName evidence="1">Uncharacterized protein</fullName>
    </submittedName>
</protein>